<comment type="caution">
    <text evidence="3">The sequence shown here is derived from an EMBL/GenBank/DDBJ whole genome shotgun (WGS) entry which is preliminary data.</text>
</comment>
<dbReference type="RefSeq" id="WP_059150967.1">
    <property type="nucleotide sequence ID" value="NZ_KQ130453.1"/>
</dbReference>
<feature type="signal peptide" evidence="2">
    <location>
        <begin position="1"/>
        <end position="25"/>
    </location>
</feature>
<dbReference type="PROSITE" id="PS51257">
    <property type="entry name" value="PROKAR_LIPOPROTEIN"/>
    <property type="match status" value="1"/>
</dbReference>
<keyword evidence="2" id="KW-0732">Signal</keyword>
<protein>
    <recommendedName>
        <fullName evidence="5">PASTA domain-containing protein</fullName>
    </recommendedName>
</protein>
<dbReference type="AlphaFoldDB" id="A0A0J7XXV7"/>
<evidence type="ECO:0000256" key="2">
    <source>
        <dbReference type="SAM" id="SignalP"/>
    </source>
</evidence>
<evidence type="ECO:0000256" key="1">
    <source>
        <dbReference type="SAM" id="MobiDB-lite"/>
    </source>
</evidence>
<sequence>MKFLSPRYASHAIVAAALLAAGCSAEPDADPAQAPSSGASEAADASEAPTTEAGPVLRSEVKGLRIVAASTVPSHPDSGADQCGPQVDGLRSAAAKAVQAKGWNVTGEAAVGGYDVVSFVGTTEQGTSGSCLLTEGNVGLFKGGVLKAIAYMGKGPGTTTSIGSLKRIEGNAIRILDGDFVPQPLADIRFADNGAVTVAALPKSDKVCGGEGTLPNIQSMPINKAHAVLVKAGWVPSPSLPGDEQRDDRAAELFEKGIKEAESCSGTGFGYCSFGYLGRAGRLSVTTVGDAEWPTVASYGVTCQASD</sequence>
<feature type="region of interest" description="Disordered" evidence="1">
    <location>
        <begin position="26"/>
        <end position="55"/>
    </location>
</feature>
<evidence type="ECO:0000313" key="4">
    <source>
        <dbReference type="Proteomes" id="UP000052268"/>
    </source>
</evidence>
<evidence type="ECO:0008006" key="5">
    <source>
        <dbReference type="Google" id="ProtNLM"/>
    </source>
</evidence>
<accession>A0A0J7XXV7</accession>
<reference evidence="3 4" key="1">
    <citation type="journal article" date="2015" name="G3 (Bethesda)">
        <title>Insights into Ongoing Evolution of the Hexachlorocyclohexane Catabolic Pathway from Comparative Genomics of Ten Sphingomonadaceae Strains.</title>
        <authorList>
            <person name="Pearce S.L."/>
            <person name="Oakeshott J.G."/>
            <person name="Pandey G."/>
        </authorList>
    </citation>
    <scope>NUCLEOTIDE SEQUENCE [LARGE SCALE GENOMIC DNA]</scope>
    <source>
        <strain evidence="3 4">LL02</strain>
    </source>
</reference>
<keyword evidence="4" id="KW-1185">Reference proteome</keyword>
<name>A0A0J7XXV7_9SPHN</name>
<dbReference type="EMBL" id="JACU01000004">
    <property type="protein sequence ID" value="KMS56103.1"/>
    <property type="molecule type" value="Genomic_DNA"/>
</dbReference>
<feature type="compositionally biased region" description="Low complexity" evidence="1">
    <location>
        <begin position="34"/>
        <end position="53"/>
    </location>
</feature>
<proteinExistence type="predicted"/>
<feature type="chain" id="PRO_5005292013" description="PASTA domain-containing protein" evidence="2">
    <location>
        <begin position="26"/>
        <end position="307"/>
    </location>
</feature>
<gene>
    <name evidence="3" type="ORF">V474_14045</name>
</gene>
<dbReference type="Proteomes" id="UP000052268">
    <property type="component" value="Unassembled WGS sequence"/>
</dbReference>
<dbReference type="OrthoDB" id="8447370at2"/>
<organism evidence="3 4">
    <name type="scientific">Novosphingobium barchaimii LL02</name>
    <dbReference type="NCBI Taxonomy" id="1114963"/>
    <lineage>
        <taxon>Bacteria</taxon>
        <taxon>Pseudomonadati</taxon>
        <taxon>Pseudomonadota</taxon>
        <taxon>Alphaproteobacteria</taxon>
        <taxon>Sphingomonadales</taxon>
        <taxon>Sphingomonadaceae</taxon>
        <taxon>Novosphingobium</taxon>
    </lineage>
</organism>
<dbReference type="PATRIC" id="fig|1114963.3.peg.1621"/>
<evidence type="ECO:0000313" key="3">
    <source>
        <dbReference type="EMBL" id="KMS56103.1"/>
    </source>
</evidence>